<feature type="transmembrane region" description="Helical" evidence="4">
    <location>
        <begin position="6"/>
        <end position="23"/>
    </location>
</feature>
<dbReference type="PANTHER" id="PTHR23213">
    <property type="entry name" value="FORMIN-RELATED"/>
    <property type="match status" value="1"/>
</dbReference>
<evidence type="ECO:0000256" key="3">
    <source>
        <dbReference type="SAM" id="MobiDB-lite"/>
    </source>
</evidence>
<feature type="region of interest" description="Disordered" evidence="3">
    <location>
        <begin position="128"/>
        <end position="148"/>
    </location>
</feature>
<feature type="compositionally biased region" description="Low complexity" evidence="3">
    <location>
        <begin position="286"/>
        <end position="299"/>
    </location>
</feature>
<keyword evidence="7" id="KW-1185">Reference proteome</keyword>
<feature type="region of interest" description="Disordered" evidence="3">
    <location>
        <begin position="282"/>
        <end position="318"/>
    </location>
</feature>
<keyword evidence="4" id="KW-1133">Transmembrane helix</keyword>
<evidence type="ECO:0000313" key="7">
    <source>
        <dbReference type="Proteomes" id="UP000823775"/>
    </source>
</evidence>
<dbReference type="Pfam" id="PF02181">
    <property type="entry name" value="FH2"/>
    <property type="match status" value="1"/>
</dbReference>
<comment type="similarity">
    <text evidence="1">Belongs to the formin-like family. Class-I subfamily.</text>
</comment>
<evidence type="ECO:0000313" key="6">
    <source>
        <dbReference type="EMBL" id="MCE3051484.1"/>
    </source>
</evidence>
<evidence type="ECO:0000256" key="2">
    <source>
        <dbReference type="RuleBase" id="RU361260"/>
    </source>
</evidence>
<dbReference type="InterPro" id="IPR027643">
    <property type="entry name" value="Formin-like_plant"/>
</dbReference>
<dbReference type="Proteomes" id="UP000823775">
    <property type="component" value="Unassembled WGS sequence"/>
</dbReference>
<evidence type="ECO:0000259" key="5">
    <source>
        <dbReference type="PROSITE" id="PS51444"/>
    </source>
</evidence>
<proteinExistence type="inferred from homology"/>
<dbReference type="SMART" id="SM00498">
    <property type="entry name" value="FH2"/>
    <property type="match status" value="1"/>
</dbReference>
<dbReference type="InterPro" id="IPR015425">
    <property type="entry name" value="FH2_Formin"/>
</dbReference>
<feature type="domain" description="FH2" evidence="5">
    <location>
        <begin position="369"/>
        <end position="782"/>
    </location>
</feature>
<accession>A0ABS8WQN5</accession>
<keyword evidence="4" id="KW-0472">Membrane</keyword>
<dbReference type="PROSITE" id="PS51444">
    <property type="entry name" value="FH2"/>
    <property type="match status" value="1"/>
</dbReference>
<dbReference type="Gene3D" id="1.20.58.2220">
    <property type="entry name" value="Formin, FH2 domain"/>
    <property type="match status" value="1"/>
</dbReference>
<dbReference type="InterPro" id="IPR042201">
    <property type="entry name" value="FH2_Formin_sf"/>
</dbReference>
<feature type="compositionally biased region" description="Basic and acidic residues" evidence="3">
    <location>
        <begin position="128"/>
        <end position="141"/>
    </location>
</feature>
<protein>
    <recommendedName>
        <fullName evidence="2">Formin-like protein</fullName>
    </recommendedName>
</protein>
<comment type="caution">
    <text evidence="6">The sequence shown here is derived from an EMBL/GenBank/DDBJ whole genome shotgun (WGS) entry which is preliminary data.</text>
</comment>
<feature type="compositionally biased region" description="Polar residues" evidence="3">
    <location>
        <begin position="300"/>
        <end position="317"/>
    </location>
</feature>
<gene>
    <name evidence="6" type="ORF">HAX54_049954</name>
</gene>
<organism evidence="6 7">
    <name type="scientific">Datura stramonium</name>
    <name type="common">Jimsonweed</name>
    <name type="synonym">Common thornapple</name>
    <dbReference type="NCBI Taxonomy" id="4076"/>
    <lineage>
        <taxon>Eukaryota</taxon>
        <taxon>Viridiplantae</taxon>
        <taxon>Streptophyta</taxon>
        <taxon>Embryophyta</taxon>
        <taxon>Tracheophyta</taxon>
        <taxon>Spermatophyta</taxon>
        <taxon>Magnoliopsida</taxon>
        <taxon>eudicotyledons</taxon>
        <taxon>Gunneridae</taxon>
        <taxon>Pentapetalae</taxon>
        <taxon>asterids</taxon>
        <taxon>lamiids</taxon>
        <taxon>Solanales</taxon>
        <taxon>Solanaceae</taxon>
        <taxon>Solanoideae</taxon>
        <taxon>Datureae</taxon>
        <taxon>Datura</taxon>
    </lineage>
</organism>
<dbReference type="EMBL" id="JACEIK010008627">
    <property type="protein sequence ID" value="MCE3051484.1"/>
    <property type="molecule type" value="Genomic_DNA"/>
</dbReference>
<evidence type="ECO:0000256" key="1">
    <source>
        <dbReference type="ARBA" id="ARBA00025793"/>
    </source>
</evidence>
<evidence type="ECO:0000256" key="4">
    <source>
        <dbReference type="SAM" id="Phobius"/>
    </source>
</evidence>
<reference evidence="6 7" key="1">
    <citation type="journal article" date="2021" name="BMC Genomics">
        <title>Datura genome reveals duplications of psychoactive alkaloid biosynthetic genes and high mutation rate following tissue culture.</title>
        <authorList>
            <person name="Rajewski A."/>
            <person name="Carter-House D."/>
            <person name="Stajich J."/>
            <person name="Litt A."/>
        </authorList>
    </citation>
    <scope>NUCLEOTIDE SEQUENCE [LARGE SCALE GENOMIC DNA]</scope>
    <source>
        <strain evidence="6">AR-01</strain>
    </source>
</reference>
<feature type="transmembrane region" description="Helical" evidence="4">
    <location>
        <begin position="97"/>
        <end position="121"/>
    </location>
</feature>
<feature type="region of interest" description="Disordered" evidence="3">
    <location>
        <begin position="217"/>
        <end position="237"/>
    </location>
</feature>
<dbReference type="SUPFAM" id="SSF101447">
    <property type="entry name" value="Formin homology 2 domain (FH2 domain)"/>
    <property type="match status" value="1"/>
</dbReference>
<dbReference type="PANTHER" id="PTHR23213:SF368">
    <property type="entry name" value="HISTONE H3-K79 METHYLTRANSFERASE"/>
    <property type="match status" value="1"/>
</dbReference>
<name>A0ABS8WQN5_DATST</name>
<sequence>MHTTSFSLSLIFTFFFLSSATHIHHPRRLLHQPLFPFHNKTKTRFPSPHFHPFFSLFPPSPPPPPPSNDFATFPANISSLIFPHSSRSSNKSITSKFIAILISVSILSAALVIALVLFFFLHHRNPQREDKSYDDHERNDSLRLVSPNTTPSHVEIVQKAPSHVSCIEVNKDVAQSSTAPNDYVSLNYQRIGSPELRPLPPLPRRYFKKIESFEDEEEEEFFSPGGSSGGRGSPNFMQRSLNQYQYLNYNSSNDSLSNSPSGELGLVHFPSRPRFILRPVEQRPMSSSPSLSSGSTHNSPASQISSFSSKNPESTMSKFKKPMRYLSIRLPPPPPLPPARVVLENGGPSMPISFQSDNVICESSKAVERRNEESMKPRLKPLHWDKVRASSDRAMVWDQLKSNSFQLNEEMIETLFTINSSNLNSKDGIRRPIIPVMNQENQLLDLKKSQNIAILLRALQITSDEVCEALLEGNADTLGIELLESLIKMAPTKEEERKLKNINDQSSFKLGPAEKFLKAVLDIPFAFKRMDAMLYITCFDSEIEYLKLSFQTLETACEELRNNRTFLKLLEAVLSTGNHMNVGTNRGDARAFKLDTLLKLVDIKGADGKTTLLHFILHETIRAEGSHFSDADLTSNVGTNQQSSSRDEAEFRNGVHIISNLNHELANVKKAAVMDSDILSNEVAKLAAGVAKITDVLRLRQELDLDESSRKFSESMNGFLKKAEGEIINIQAQEDVALSMVKELTEYFYGDLAKEEARPIRIFMIVRDFLSIIDQVCKDLGK</sequence>
<keyword evidence="4" id="KW-0812">Transmembrane</keyword>